<protein>
    <recommendedName>
        <fullName evidence="5">V-type proton ATPase subunit H</fullName>
    </recommendedName>
</protein>
<organism evidence="7 8">
    <name type="scientific">Chlamydomonas eustigma</name>
    <dbReference type="NCBI Taxonomy" id="1157962"/>
    <lineage>
        <taxon>Eukaryota</taxon>
        <taxon>Viridiplantae</taxon>
        <taxon>Chlorophyta</taxon>
        <taxon>core chlorophytes</taxon>
        <taxon>Chlorophyceae</taxon>
        <taxon>CS clade</taxon>
        <taxon>Chlamydomonadales</taxon>
        <taxon>Chlamydomonadaceae</taxon>
        <taxon>Chlamydomonas</taxon>
    </lineage>
</organism>
<dbReference type="AlphaFoldDB" id="A0A250XH65"/>
<comment type="similarity">
    <text evidence="1 5">Belongs to the V-ATPase H subunit family.</text>
</comment>
<dbReference type="InterPro" id="IPR011989">
    <property type="entry name" value="ARM-like"/>
</dbReference>
<evidence type="ECO:0000256" key="3">
    <source>
        <dbReference type="ARBA" id="ARBA00022781"/>
    </source>
</evidence>
<dbReference type="InterPro" id="IPR004908">
    <property type="entry name" value="ATPase_V1-cplx_hsu"/>
</dbReference>
<dbReference type="SUPFAM" id="SSF48371">
    <property type="entry name" value="ARM repeat"/>
    <property type="match status" value="1"/>
</dbReference>
<sequence length="474" mass="52858">MSLSYLTSAGSAQELKDILQRDVPWEQYMTARLITDKDLHLIRKYDKRSLELRASMLDEAGPAHIEAFLAVLKAVTKEETVQYVLASLIQLLQESPLRSRFFHIQSDQHLAATPDPFTIFLRLLAREDWATQDMSARLLTAVIESRPKKSSAFANGILSGDATAPSVTAAYGGLDPAEPHISAFIEWLVAQLRRPSNPAKSVPLSTSCLSALLKERGSRKLFFRSGGVQVLPPLLKASNSPTNSQLLYELCLCTWQMTFVKEAAEIMGKSGIVKALAQVARVAQKEKVFRVAILSLRNLLNFEELGLAVDMVEAGLPKIVATRQLQTWGDEDITEMLSFLEEKLRDGIKGMSSFDLYKKEVLSGSLESGPMHTSDSFWKENIDKFEEKDFHILRALLKLIETSREAKTVAIGCGDIGMFISFHGQGRYIVNNLKGKELVMHQMANPEPEVQKQALLCVQKLMLTKEKLEFLGSS</sequence>
<keyword evidence="4 5" id="KW-0406">Ion transport</keyword>
<dbReference type="Pfam" id="PF03224">
    <property type="entry name" value="V-ATPase_H_N"/>
    <property type="match status" value="1"/>
</dbReference>
<evidence type="ECO:0000313" key="7">
    <source>
        <dbReference type="EMBL" id="GAX82421.1"/>
    </source>
</evidence>
<keyword evidence="2 5" id="KW-0813">Transport</keyword>
<dbReference type="OrthoDB" id="10263554at2759"/>
<proteinExistence type="inferred from homology"/>
<dbReference type="STRING" id="1157962.A0A250XH65"/>
<evidence type="ECO:0000256" key="4">
    <source>
        <dbReference type="ARBA" id="ARBA00023065"/>
    </source>
</evidence>
<dbReference type="InterPro" id="IPR016024">
    <property type="entry name" value="ARM-type_fold"/>
</dbReference>
<dbReference type="GO" id="GO:0000221">
    <property type="term" value="C:vacuolar proton-transporting V-type ATPase, V1 domain"/>
    <property type="evidence" value="ECO:0007669"/>
    <property type="project" value="UniProtKB-UniRule"/>
</dbReference>
<evidence type="ECO:0000256" key="5">
    <source>
        <dbReference type="PIRNR" id="PIRNR032184"/>
    </source>
</evidence>
<evidence type="ECO:0000256" key="2">
    <source>
        <dbReference type="ARBA" id="ARBA00022448"/>
    </source>
</evidence>
<dbReference type="Gene3D" id="1.25.10.10">
    <property type="entry name" value="Leucine-rich Repeat Variant"/>
    <property type="match status" value="1"/>
</dbReference>
<dbReference type="PANTHER" id="PTHR10698:SF0">
    <property type="entry name" value="V-TYPE PROTON ATPASE SUBUNIT H"/>
    <property type="match status" value="1"/>
</dbReference>
<feature type="domain" description="ATPase V1 complex subunit H C-terminal" evidence="6">
    <location>
        <begin position="351"/>
        <end position="464"/>
    </location>
</feature>
<comment type="function">
    <text evidence="5">Subunit of the V1 complex of vacuolar(H+)-ATPase (V-ATPase), a multisubunit enzyme composed of a peripheral complex (V1) that hydrolyzes ATP and a membrane integral complex (V0) that translocates protons. V-ATPase is responsible for acidifying and maintaining the pH of intracellular compartments.</text>
</comment>
<dbReference type="InterPro" id="IPR038497">
    <property type="entry name" value="ATPase_V1-cplx_hsu_C_sf"/>
</dbReference>
<dbReference type="Gene3D" id="1.25.40.150">
    <property type="entry name" value="V-type ATPase, subunit H, C-terminal domain"/>
    <property type="match status" value="1"/>
</dbReference>
<evidence type="ECO:0000259" key="6">
    <source>
        <dbReference type="Pfam" id="PF11698"/>
    </source>
</evidence>
<dbReference type="GO" id="GO:0046961">
    <property type="term" value="F:proton-transporting ATPase activity, rotational mechanism"/>
    <property type="evidence" value="ECO:0007669"/>
    <property type="project" value="UniProtKB-UniRule"/>
</dbReference>
<name>A0A250XH65_9CHLO</name>
<dbReference type="InterPro" id="IPR011987">
    <property type="entry name" value="ATPase_V1-cplx_hsu_C"/>
</dbReference>
<keyword evidence="3 5" id="KW-0375">Hydrogen ion transport</keyword>
<gene>
    <name evidence="7" type="ORF">CEUSTIGMA_g9849.t1</name>
</gene>
<dbReference type="PIRSF" id="PIRSF032184">
    <property type="entry name" value="ATPase_V1_H"/>
    <property type="match status" value="1"/>
</dbReference>
<keyword evidence="8" id="KW-1185">Reference proteome</keyword>
<evidence type="ECO:0000256" key="1">
    <source>
        <dbReference type="ARBA" id="ARBA00008613"/>
    </source>
</evidence>
<dbReference type="Proteomes" id="UP000232323">
    <property type="component" value="Unassembled WGS sequence"/>
</dbReference>
<evidence type="ECO:0000313" key="8">
    <source>
        <dbReference type="Proteomes" id="UP000232323"/>
    </source>
</evidence>
<comment type="caution">
    <text evidence="7">The sequence shown here is derived from an EMBL/GenBank/DDBJ whole genome shotgun (WGS) entry which is preliminary data.</text>
</comment>
<reference evidence="7 8" key="1">
    <citation type="submission" date="2017-08" db="EMBL/GenBank/DDBJ databases">
        <title>Acidophilic green algal genome provides insights into adaptation to an acidic environment.</title>
        <authorList>
            <person name="Hirooka S."/>
            <person name="Hirose Y."/>
            <person name="Kanesaki Y."/>
            <person name="Higuchi S."/>
            <person name="Fujiwara T."/>
            <person name="Onuma R."/>
            <person name="Era A."/>
            <person name="Ohbayashi R."/>
            <person name="Uzuka A."/>
            <person name="Nozaki H."/>
            <person name="Yoshikawa H."/>
            <person name="Miyagishima S.Y."/>
        </authorList>
    </citation>
    <scope>NUCLEOTIDE SEQUENCE [LARGE SCALE GENOMIC DNA]</scope>
    <source>
        <strain evidence="7 8">NIES-2499</strain>
    </source>
</reference>
<comment type="subunit">
    <text evidence="5">V-ATPase is a heteromultimeric enzyme made up of two complexes: the ATP-hydrolytic V1 complex and the proton translocation V0 complex.</text>
</comment>
<dbReference type="EMBL" id="BEGY01000080">
    <property type="protein sequence ID" value="GAX82421.1"/>
    <property type="molecule type" value="Genomic_DNA"/>
</dbReference>
<dbReference type="PANTHER" id="PTHR10698">
    <property type="entry name" value="V-TYPE PROTON ATPASE SUBUNIT H"/>
    <property type="match status" value="1"/>
</dbReference>
<accession>A0A250XH65</accession>
<dbReference type="Pfam" id="PF11698">
    <property type="entry name" value="V-ATPase_H_C"/>
    <property type="match status" value="1"/>
</dbReference>